<dbReference type="Gene3D" id="1.10.1270.10">
    <property type="entry name" value="TrpR-like"/>
    <property type="match status" value="1"/>
</dbReference>
<protein>
    <submittedName>
        <fullName evidence="1">TrpR-related protein YerC/YecD</fullName>
    </submittedName>
</protein>
<sequence>MMSVNPRLVSPAMDSLLDALLALETREEGYALLEDLCTVSELRDLSMRWQVAQLLHSGQKYEDIESLTGASSATISRVKRALRYGADGYQTMLERLEGKDT</sequence>
<dbReference type="AlphaFoldDB" id="A0A841R1M2"/>
<keyword evidence="2" id="KW-1185">Reference proteome</keyword>
<dbReference type="InterPro" id="IPR010921">
    <property type="entry name" value="Trp_repressor/repl_initiator"/>
</dbReference>
<proteinExistence type="predicted"/>
<comment type="caution">
    <text evidence="1">The sequence shown here is derived from an EMBL/GenBank/DDBJ whole genome shotgun (WGS) entry which is preliminary data.</text>
</comment>
<dbReference type="InterPro" id="IPR013368">
    <property type="entry name" value="YecD_YerC"/>
</dbReference>
<dbReference type="SUPFAM" id="SSF48295">
    <property type="entry name" value="TrpR-like"/>
    <property type="match status" value="1"/>
</dbReference>
<dbReference type="EMBL" id="JACHHI010000003">
    <property type="protein sequence ID" value="MBB6477676.1"/>
    <property type="molecule type" value="Genomic_DNA"/>
</dbReference>
<dbReference type="InterPro" id="IPR000831">
    <property type="entry name" value="Trp_repress"/>
</dbReference>
<evidence type="ECO:0000313" key="2">
    <source>
        <dbReference type="Proteomes" id="UP000591941"/>
    </source>
</evidence>
<dbReference type="GO" id="GO:0043565">
    <property type="term" value="F:sequence-specific DNA binding"/>
    <property type="evidence" value="ECO:0007669"/>
    <property type="project" value="InterPro"/>
</dbReference>
<dbReference type="Proteomes" id="UP000591941">
    <property type="component" value="Unassembled WGS sequence"/>
</dbReference>
<organism evidence="1 2">
    <name type="scientific">Negativicoccus succinicivorans</name>
    <dbReference type="NCBI Taxonomy" id="620903"/>
    <lineage>
        <taxon>Bacteria</taxon>
        <taxon>Bacillati</taxon>
        <taxon>Bacillota</taxon>
        <taxon>Negativicutes</taxon>
        <taxon>Veillonellales</taxon>
        <taxon>Veillonellaceae</taxon>
        <taxon>Negativicoccus</taxon>
    </lineage>
</organism>
<name>A0A841R1M2_9FIRM</name>
<dbReference type="PANTHER" id="PTHR40080:SF1">
    <property type="entry name" value="TRPR-LIKE PROTEIN YERC_YECD"/>
    <property type="match status" value="1"/>
</dbReference>
<evidence type="ECO:0000313" key="1">
    <source>
        <dbReference type="EMBL" id="MBB6477676.1"/>
    </source>
</evidence>
<dbReference type="PIRSF" id="PIRSF012508">
    <property type="entry name" value="YerC"/>
    <property type="match status" value="1"/>
</dbReference>
<dbReference type="GO" id="GO:0003700">
    <property type="term" value="F:DNA-binding transcription factor activity"/>
    <property type="evidence" value="ECO:0007669"/>
    <property type="project" value="InterPro"/>
</dbReference>
<dbReference type="PANTHER" id="PTHR40080">
    <property type="entry name" value="LMO1763 PROTEIN"/>
    <property type="match status" value="1"/>
</dbReference>
<accession>A0A841R1M2</accession>
<reference evidence="1 2" key="1">
    <citation type="submission" date="2020-08" db="EMBL/GenBank/DDBJ databases">
        <title>Genomic Encyclopedia of Type Strains, Phase IV (KMG-IV): sequencing the most valuable type-strain genomes for metagenomic binning, comparative biology and taxonomic classification.</title>
        <authorList>
            <person name="Goeker M."/>
        </authorList>
    </citation>
    <scope>NUCLEOTIDE SEQUENCE [LARGE SCALE GENOMIC DNA]</scope>
    <source>
        <strain evidence="1 2">DSM 21255</strain>
    </source>
</reference>
<dbReference type="InterPro" id="IPR038116">
    <property type="entry name" value="TrpR-like_sf"/>
</dbReference>
<dbReference type="NCBIfam" id="TIGR02531">
    <property type="entry name" value="yecD_yerC"/>
    <property type="match status" value="1"/>
</dbReference>
<dbReference type="Pfam" id="PF01371">
    <property type="entry name" value="Trp_repressor"/>
    <property type="match status" value="1"/>
</dbReference>
<gene>
    <name evidence="1" type="ORF">HNR45_000709</name>
</gene>